<organism evidence="2">
    <name type="scientific">uncultured Gemmatimonadaceae bacterium</name>
    <dbReference type="NCBI Taxonomy" id="246130"/>
    <lineage>
        <taxon>Bacteria</taxon>
        <taxon>Pseudomonadati</taxon>
        <taxon>Gemmatimonadota</taxon>
        <taxon>Gemmatimonadia</taxon>
        <taxon>Gemmatimonadales</taxon>
        <taxon>Gemmatimonadaceae</taxon>
        <taxon>environmental samples</taxon>
    </lineage>
</organism>
<reference evidence="2" key="1">
    <citation type="submission" date="2020-02" db="EMBL/GenBank/DDBJ databases">
        <authorList>
            <person name="Meier V. D."/>
        </authorList>
    </citation>
    <scope>NUCLEOTIDE SEQUENCE</scope>
    <source>
        <strain evidence="2">AVDCRST_MAG11</strain>
    </source>
</reference>
<evidence type="ECO:0000313" key="2">
    <source>
        <dbReference type="EMBL" id="CAA9347395.1"/>
    </source>
</evidence>
<protein>
    <submittedName>
        <fullName evidence="2">Uncharacterized protein</fullName>
    </submittedName>
</protein>
<accession>A0A6J4M199</accession>
<dbReference type="AlphaFoldDB" id="A0A6J4M199"/>
<sequence length="28" mass="2610">GGDAAARRVGGGARRAGGAARTGRARAS</sequence>
<name>A0A6J4M199_9BACT</name>
<evidence type="ECO:0000256" key="1">
    <source>
        <dbReference type="SAM" id="MobiDB-lite"/>
    </source>
</evidence>
<proteinExistence type="predicted"/>
<feature type="non-terminal residue" evidence="2">
    <location>
        <position position="28"/>
    </location>
</feature>
<gene>
    <name evidence="2" type="ORF">AVDCRST_MAG11-3306</name>
</gene>
<feature type="compositionally biased region" description="Gly residues" evidence="1">
    <location>
        <begin position="1"/>
        <end position="15"/>
    </location>
</feature>
<feature type="region of interest" description="Disordered" evidence="1">
    <location>
        <begin position="1"/>
        <end position="28"/>
    </location>
</feature>
<feature type="non-terminal residue" evidence="2">
    <location>
        <position position="1"/>
    </location>
</feature>
<dbReference type="EMBL" id="CADCTU010000720">
    <property type="protein sequence ID" value="CAA9347395.1"/>
    <property type="molecule type" value="Genomic_DNA"/>
</dbReference>